<organism evidence="2">
    <name type="scientific">uncultured Caudovirales phage</name>
    <dbReference type="NCBI Taxonomy" id="2100421"/>
    <lineage>
        <taxon>Viruses</taxon>
        <taxon>Duplodnaviria</taxon>
        <taxon>Heunggongvirae</taxon>
        <taxon>Uroviricota</taxon>
        <taxon>Caudoviricetes</taxon>
        <taxon>Peduoviridae</taxon>
        <taxon>Maltschvirus</taxon>
        <taxon>Maltschvirus maltsch</taxon>
    </lineage>
</organism>
<dbReference type="GO" id="GO:0003676">
    <property type="term" value="F:nucleic acid binding"/>
    <property type="evidence" value="ECO:0007669"/>
    <property type="project" value="InterPro"/>
</dbReference>
<evidence type="ECO:0000259" key="1">
    <source>
        <dbReference type="Pfam" id="PF01844"/>
    </source>
</evidence>
<dbReference type="InterPro" id="IPR003615">
    <property type="entry name" value="HNH_nuc"/>
</dbReference>
<dbReference type="InterPro" id="IPR002711">
    <property type="entry name" value="HNH"/>
</dbReference>
<sequence>MNYFKKQNGKCNICYIDICVKKHIDHKVPLCKSGVHSIDNIQLLCPECNRRKGTKDNEEFLLIKKQVL</sequence>
<dbReference type="GO" id="GO:0008270">
    <property type="term" value="F:zinc ion binding"/>
    <property type="evidence" value="ECO:0007669"/>
    <property type="project" value="InterPro"/>
</dbReference>
<evidence type="ECO:0000313" key="2">
    <source>
        <dbReference type="EMBL" id="CAB4130691.1"/>
    </source>
</evidence>
<name>A0A6J5L8B1_9CAUD</name>
<feature type="domain" description="HNH" evidence="1">
    <location>
        <begin position="11"/>
        <end position="54"/>
    </location>
</feature>
<reference evidence="2" key="1">
    <citation type="submission" date="2020-04" db="EMBL/GenBank/DDBJ databases">
        <authorList>
            <person name="Chiriac C."/>
            <person name="Salcher M."/>
            <person name="Ghai R."/>
            <person name="Kavagutti S V."/>
        </authorList>
    </citation>
    <scope>NUCLEOTIDE SEQUENCE</scope>
</reference>
<gene>
    <name evidence="2" type="ORF">UFOVP129_16</name>
</gene>
<proteinExistence type="predicted"/>
<accession>A0A6J5L8B1</accession>
<dbReference type="Pfam" id="PF01844">
    <property type="entry name" value="HNH"/>
    <property type="match status" value="1"/>
</dbReference>
<dbReference type="EMBL" id="LR796245">
    <property type="protein sequence ID" value="CAB4130691.1"/>
    <property type="molecule type" value="Genomic_DNA"/>
</dbReference>
<dbReference type="CDD" id="cd00085">
    <property type="entry name" value="HNHc"/>
    <property type="match status" value="1"/>
</dbReference>
<protein>
    <submittedName>
        <fullName evidence="2">HNHc domain containing protein</fullName>
    </submittedName>
</protein>
<dbReference type="Gene3D" id="1.10.30.50">
    <property type="match status" value="1"/>
</dbReference>
<dbReference type="GO" id="GO:0004519">
    <property type="term" value="F:endonuclease activity"/>
    <property type="evidence" value="ECO:0007669"/>
    <property type="project" value="InterPro"/>
</dbReference>